<reference evidence="1 2" key="1">
    <citation type="submission" date="2021-06" db="EMBL/GenBank/DDBJ databases">
        <authorList>
            <person name="Kallberg Y."/>
            <person name="Tangrot J."/>
            <person name="Rosling A."/>
        </authorList>
    </citation>
    <scope>NUCLEOTIDE SEQUENCE [LARGE SCALE GENOMIC DNA]</scope>
    <source>
        <strain evidence="1 2">120-4 pot B 10/14</strain>
    </source>
</reference>
<dbReference type="Proteomes" id="UP000789901">
    <property type="component" value="Unassembled WGS sequence"/>
</dbReference>
<evidence type="ECO:0000313" key="2">
    <source>
        <dbReference type="Proteomes" id="UP000789901"/>
    </source>
</evidence>
<comment type="caution">
    <text evidence="1">The sequence shown here is derived from an EMBL/GenBank/DDBJ whole genome shotgun (WGS) entry which is preliminary data.</text>
</comment>
<dbReference type="EMBL" id="CAJVQB010029601">
    <property type="protein sequence ID" value="CAG8814304.1"/>
    <property type="molecule type" value="Genomic_DNA"/>
</dbReference>
<organism evidence="1 2">
    <name type="scientific">Gigaspora margarita</name>
    <dbReference type="NCBI Taxonomy" id="4874"/>
    <lineage>
        <taxon>Eukaryota</taxon>
        <taxon>Fungi</taxon>
        <taxon>Fungi incertae sedis</taxon>
        <taxon>Mucoromycota</taxon>
        <taxon>Glomeromycotina</taxon>
        <taxon>Glomeromycetes</taxon>
        <taxon>Diversisporales</taxon>
        <taxon>Gigasporaceae</taxon>
        <taxon>Gigaspora</taxon>
    </lineage>
</organism>
<protein>
    <submittedName>
        <fullName evidence="1">13436_t:CDS:1</fullName>
    </submittedName>
</protein>
<evidence type="ECO:0000313" key="1">
    <source>
        <dbReference type="EMBL" id="CAG8814304.1"/>
    </source>
</evidence>
<sequence length="103" mass="11838">TLSIKEITIKPEAIQLELLQPQDTENIEDTQDPWEIFEENVVASGQALGYPNDGLSDKWELDSDEESLYPISSRNKEPSTYHIKDLIDARLDQIQQLLKLRVN</sequence>
<gene>
    <name evidence="1" type="ORF">GMARGA_LOCUS26015</name>
</gene>
<keyword evidence="2" id="KW-1185">Reference proteome</keyword>
<accession>A0ABN7W576</accession>
<feature type="non-terminal residue" evidence="1">
    <location>
        <position position="1"/>
    </location>
</feature>
<name>A0ABN7W576_GIGMA</name>
<proteinExistence type="predicted"/>